<proteinExistence type="inferred from homology"/>
<protein>
    <submittedName>
        <fullName evidence="6">RalI</fullName>
    </submittedName>
</protein>
<feature type="chain" id="PRO_5004161721" evidence="5">
    <location>
        <begin position="21"/>
        <end position="255"/>
    </location>
</feature>
<accession>P96328</accession>
<comment type="subcellular location">
    <subcellularLocation>
        <location evidence="1">Fimbrium</location>
    </subcellularLocation>
</comment>
<dbReference type="GO" id="GO:0007155">
    <property type="term" value="P:cell adhesion"/>
    <property type="evidence" value="ECO:0007669"/>
    <property type="project" value="InterPro"/>
</dbReference>
<evidence type="ECO:0000256" key="5">
    <source>
        <dbReference type="SAM" id="SignalP"/>
    </source>
</evidence>
<name>P96328_ECOLX</name>
<evidence type="ECO:0000256" key="4">
    <source>
        <dbReference type="ARBA" id="ARBA00049989"/>
    </source>
</evidence>
<reference evidence="6" key="1">
    <citation type="journal article" date="1997" name="Infect. Immun.">
        <title>Identification and characterization of a K88- and CS31A-like operon of a rabbit enteropathogenic Escherichia coli strain which encodes fimbriae involved in the colonization of rabbit intestine.</title>
        <authorList>
            <person name="Adams L.M."/>
            <person name="Simmons C.P."/>
            <person name="Rezmann L."/>
            <person name="Strugnell R.A."/>
            <person name="Robins-Browne R.M."/>
        </authorList>
    </citation>
    <scope>NUCLEOTIDE SEQUENCE</scope>
    <source>
        <strain evidence="6">83/39</strain>
        <plasmid evidence="6">pRAP</plasmid>
    </source>
</reference>
<dbReference type="Pfam" id="PF02432">
    <property type="entry name" value="Fimbrial_K88"/>
    <property type="match status" value="1"/>
</dbReference>
<dbReference type="AlphaFoldDB" id="P96328"/>
<evidence type="ECO:0000313" key="6">
    <source>
        <dbReference type="EMBL" id="AAB97616.1"/>
    </source>
</evidence>
<gene>
    <name evidence="6" type="primary">ralI</name>
</gene>
<keyword evidence="2 5" id="KW-0732">Signal</keyword>
<evidence type="ECO:0000256" key="2">
    <source>
        <dbReference type="ARBA" id="ARBA00022729"/>
    </source>
</evidence>
<dbReference type="GO" id="GO:0009289">
    <property type="term" value="C:pilus"/>
    <property type="evidence" value="ECO:0007669"/>
    <property type="project" value="UniProtKB-SubCell"/>
</dbReference>
<keyword evidence="6" id="KW-0614">Plasmid</keyword>
<sequence length="255" mass="27272">MKLHPILLLILSLFPIHAFAWSNPGEAFSGDLKIGGEVVSSKNPWVWKLGSSKKGVDVKVANNTSRSGETVIPVDIPATTILIGKTSVATPSGREGLAPLVTYGGGEKGVILKWMSPGVAEVSLPVKGSDGAKFGTLTFKMQAMSVLRYRQDEKNHYLNLYNDMNVNGLPGPSQLTSAIQLPGLLEKIFEGEGLQWLKNINVTGTSGVSRFNDSSLRQVEGVYAAQTISGTGKLLIAGEFPSNWSASLPVSIEYQ</sequence>
<evidence type="ECO:0000256" key="1">
    <source>
        <dbReference type="ARBA" id="ARBA00004561"/>
    </source>
</evidence>
<keyword evidence="3" id="KW-0281">Fimbrium</keyword>
<dbReference type="InterPro" id="IPR003467">
    <property type="entry name" value="Fimbrial_K88_FaeH"/>
</dbReference>
<comment type="similarity">
    <text evidence="4">Belongs to the fimbrial K88 protein family.</text>
</comment>
<dbReference type="EMBL" id="U84144">
    <property type="protein sequence ID" value="AAB97616.1"/>
    <property type="molecule type" value="Genomic_DNA"/>
</dbReference>
<geneLocation type="plasmid" evidence="6">
    <name>pRAP</name>
</geneLocation>
<feature type="signal peptide" evidence="5">
    <location>
        <begin position="1"/>
        <end position="20"/>
    </location>
</feature>
<organism evidence="6">
    <name type="scientific">Escherichia coli</name>
    <dbReference type="NCBI Taxonomy" id="562"/>
    <lineage>
        <taxon>Bacteria</taxon>
        <taxon>Pseudomonadati</taxon>
        <taxon>Pseudomonadota</taxon>
        <taxon>Gammaproteobacteria</taxon>
        <taxon>Enterobacterales</taxon>
        <taxon>Enterobacteriaceae</taxon>
        <taxon>Escherichia</taxon>
    </lineage>
</organism>
<evidence type="ECO:0000256" key="3">
    <source>
        <dbReference type="ARBA" id="ARBA00023263"/>
    </source>
</evidence>
<dbReference type="RefSeq" id="WP_032488907.1">
    <property type="nucleotide sequence ID" value="NZ_JBLRBE010000036.1"/>
</dbReference>